<evidence type="ECO:0000313" key="3">
    <source>
        <dbReference type="Proteomes" id="UP000002384"/>
    </source>
</evidence>
<feature type="signal peptide" evidence="1">
    <location>
        <begin position="1"/>
        <end position="22"/>
    </location>
</feature>
<proteinExistence type="predicted"/>
<accession>B7K706</accession>
<keyword evidence="3" id="KW-1185">Reference proteome</keyword>
<evidence type="ECO:0000313" key="2">
    <source>
        <dbReference type="EMBL" id="ACK72705.1"/>
    </source>
</evidence>
<organism evidence="2 3">
    <name type="scientific">Gloeothece citriformis (strain PCC 7424)</name>
    <name type="common">Cyanothece sp. (strain PCC 7424)</name>
    <dbReference type="NCBI Taxonomy" id="65393"/>
    <lineage>
        <taxon>Bacteria</taxon>
        <taxon>Bacillati</taxon>
        <taxon>Cyanobacteriota</taxon>
        <taxon>Cyanophyceae</taxon>
        <taxon>Oscillatoriophycideae</taxon>
        <taxon>Chroococcales</taxon>
        <taxon>Aphanothecaceae</taxon>
        <taxon>Gloeothece</taxon>
        <taxon>Gloeothece citriformis</taxon>
    </lineage>
</organism>
<dbReference type="Proteomes" id="UP000002384">
    <property type="component" value="Chromosome"/>
</dbReference>
<feature type="chain" id="PRO_5002856010" evidence="1">
    <location>
        <begin position="23"/>
        <end position="159"/>
    </location>
</feature>
<sequence length="159" mass="18032">MFKHLTWLLNATAFIFNILLLANPTQTLLAKNPHDHEMVFNSKLYDPKNPVRVSLTGNQNLKSHREKLEPEALIRKRNHQTSIQLANDVAYGLAIAQDKGEIKYGTKTYRKVQTAIALLRRGAGLEDASRRSGLPRSILDQLMQWGQQRPGALVEHILD</sequence>
<gene>
    <name evidence="2" type="ordered locus">PCC7424_4338</name>
</gene>
<dbReference type="eggNOG" id="ENOG5033J7T">
    <property type="taxonomic scope" value="Bacteria"/>
</dbReference>
<name>B7K706_GLOC7</name>
<evidence type="ECO:0000256" key="1">
    <source>
        <dbReference type="SAM" id="SignalP"/>
    </source>
</evidence>
<dbReference type="EMBL" id="CP001291">
    <property type="protein sequence ID" value="ACK72705.1"/>
    <property type="molecule type" value="Genomic_DNA"/>
</dbReference>
<dbReference type="OrthoDB" id="428376at2"/>
<dbReference type="HOGENOM" id="CLU_140236_0_0_3"/>
<dbReference type="KEGG" id="cyc:PCC7424_4338"/>
<dbReference type="AlphaFoldDB" id="B7K706"/>
<protein>
    <submittedName>
        <fullName evidence="2">Uncharacterized protein</fullName>
    </submittedName>
</protein>
<reference evidence="3" key="1">
    <citation type="journal article" date="2011" name="MBio">
        <title>Novel metabolic attributes of the genus Cyanothece, comprising a group of unicellular nitrogen-fixing Cyanobacteria.</title>
        <authorList>
            <person name="Bandyopadhyay A."/>
            <person name="Elvitigala T."/>
            <person name="Welsh E."/>
            <person name="Stockel J."/>
            <person name="Liberton M."/>
            <person name="Min H."/>
            <person name="Sherman L.A."/>
            <person name="Pakrasi H.B."/>
        </authorList>
    </citation>
    <scope>NUCLEOTIDE SEQUENCE [LARGE SCALE GENOMIC DNA]</scope>
    <source>
        <strain evidence="3">PCC 7424</strain>
    </source>
</reference>
<keyword evidence="1" id="KW-0732">Signal</keyword>